<dbReference type="CDD" id="cd00002">
    <property type="entry name" value="YbaK_deacylase"/>
    <property type="match status" value="1"/>
</dbReference>
<keyword evidence="3 4" id="KW-0456">Lyase</keyword>
<evidence type="ECO:0000256" key="2">
    <source>
        <dbReference type="ARBA" id="ARBA00022917"/>
    </source>
</evidence>
<organism evidence="6 7">
    <name type="scientific">Vagococcus penaei</name>
    <dbReference type="NCBI Taxonomy" id="633807"/>
    <lineage>
        <taxon>Bacteria</taxon>
        <taxon>Bacillati</taxon>
        <taxon>Bacillota</taxon>
        <taxon>Bacilli</taxon>
        <taxon>Lactobacillales</taxon>
        <taxon>Enterococcaceae</taxon>
        <taxon>Vagococcus</taxon>
    </lineage>
</organism>
<evidence type="ECO:0000259" key="5">
    <source>
        <dbReference type="Pfam" id="PF04073"/>
    </source>
</evidence>
<keyword evidence="2 4" id="KW-0648">Protein biosynthesis</keyword>
<dbReference type="InterPro" id="IPR007214">
    <property type="entry name" value="YbaK/aa-tRNA-synth-assoc-dom"/>
</dbReference>
<comment type="similarity">
    <text evidence="1 4">Belongs to the prolyl-tRNA editing family. YbaK/EbsC subfamily.</text>
</comment>
<evidence type="ECO:0000256" key="3">
    <source>
        <dbReference type="ARBA" id="ARBA00023239"/>
    </source>
</evidence>
<evidence type="ECO:0000313" key="6">
    <source>
        <dbReference type="EMBL" id="AQP52913.1"/>
    </source>
</evidence>
<dbReference type="Pfam" id="PF04073">
    <property type="entry name" value="tRNA_edit"/>
    <property type="match status" value="1"/>
</dbReference>
<dbReference type="GO" id="GO:0006412">
    <property type="term" value="P:translation"/>
    <property type="evidence" value="ECO:0007669"/>
    <property type="project" value="UniProtKB-KW"/>
</dbReference>
<feature type="domain" description="YbaK/aminoacyl-tRNA synthetase-associated" evidence="5">
    <location>
        <begin position="34"/>
        <end position="150"/>
    </location>
</feature>
<dbReference type="EC" id="4.2.-.-" evidence="4"/>
<dbReference type="STRING" id="633807.BW732_00845"/>
<dbReference type="Proteomes" id="UP000188246">
    <property type="component" value="Chromosome"/>
</dbReference>
<keyword evidence="7" id="KW-1185">Reference proteome</keyword>
<dbReference type="PANTHER" id="PTHR30411:SF0">
    <property type="entry name" value="CYS-TRNA(PRO)_CYS-TRNA(CYS) DEACYLASE YBAK"/>
    <property type="match status" value="1"/>
</dbReference>
<dbReference type="AlphaFoldDB" id="A0A1Q2D3K0"/>
<dbReference type="InterPro" id="IPR036754">
    <property type="entry name" value="YbaK/aa-tRNA-synt-asso_dom_sf"/>
</dbReference>
<gene>
    <name evidence="6" type="ORF">BW732_00845</name>
</gene>
<dbReference type="KEGG" id="vpi:BW732_00845"/>
<dbReference type="GO" id="GO:0002161">
    <property type="term" value="F:aminoacyl-tRNA deacylase activity"/>
    <property type="evidence" value="ECO:0007669"/>
    <property type="project" value="InterPro"/>
</dbReference>
<dbReference type="InterPro" id="IPR004369">
    <property type="entry name" value="Prolyl-tRNA_editing_YbaK/EbsC"/>
</dbReference>
<reference evidence="6 7" key="1">
    <citation type="journal article" date="2010" name="Int. J. Syst. Evol. Microbiol.">
        <title>Vagococcus penaei sp. nov., isolated from spoilage microbiota of cooked shrimp (Penaeus vannamei).</title>
        <authorList>
            <person name="Jaffres E."/>
            <person name="Prevost H."/>
            <person name="Rossero A."/>
            <person name="Joffraud J.J."/>
            <person name="Dousset X."/>
        </authorList>
    </citation>
    <scope>NUCLEOTIDE SEQUENCE [LARGE SCALE GENOMIC DNA]</scope>
    <source>
        <strain evidence="6 7">CD276</strain>
    </source>
</reference>
<dbReference type="PANTHER" id="PTHR30411">
    <property type="entry name" value="CYTOPLASMIC PROTEIN"/>
    <property type="match status" value="1"/>
</dbReference>
<evidence type="ECO:0000256" key="4">
    <source>
        <dbReference type="PIRNR" id="PIRNR006181"/>
    </source>
</evidence>
<dbReference type="RefSeq" id="WP_077275010.1">
    <property type="nucleotide sequence ID" value="NZ_CP019609.1"/>
</dbReference>
<evidence type="ECO:0000313" key="7">
    <source>
        <dbReference type="Proteomes" id="UP000188246"/>
    </source>
</evidence>
<evidence type="ECO:0000256" key="1">
    <source>
        <dbReference type="ARBA" id="ARBA00009798"/>
    </source>
</evidence>
<name>A0A1Q2D3K0_9ENTE</name>
<dbReference type="PIRSF" id="PIRSF006181">
    <property type="entry name" value="EbsC_YbaK"/>
    <property type="match status" value="1"/>
</dbReference>
<dbReference type="GO" id="GO:0016829">
    <property type="term" value="F:lyase activity"/>
    <property type="evidence" value="ECO:0007669"/>
    <property type="project" value="UniProtKB-KW"/>
</dbReference>
<dbReference type="OrthoDB" id="9809296at2"/>
<dbReference type="NCBIfam" id="TIGR00011">
    <property type="entry name" value="YbaK_EbsC"/>
    <property type="match status" value="1"/>
</dbReference>
<protein>
    <recommendedName>
        <fullName evidence="4">Cys-tRNA(Pro)/Cys-tRNA(Cys) deacylase</fullName>
        <ecNumber evidence="4">4.2.-.-</ecNumber>
    </recommendedName>
</protein>
<accession>A0A1Q2D3K0</accession>
<dbReference type="Gene3D" id="3.90.960.10">
    <property type="entry name" value="YbaK/aminoacyl-tRNA synthetase-associated domain"/>
    <property type="match status" value="1"/>
</dbReference>
<dbReference type="EMBL" id="CP019609">
    <property type="protein sequence ID" value="AQP52913.1"/>
    <property type="molecule type" value="Genomic_DNA"/>
</dbReference>
<proteinExistence type="inferred from homology"/>
<sequence>MSKKKKPIKTNAVRLLEQKKIDFTVDEYCWTENHVGAKDTAKELGISADHIFKTLVAVGNKTGPIVAVVPGNKELDLKKLAKISGNKKVDMLPLKELEPLTGYVHGGCSPVGMKKLLPTYFALEAQNLKTMHCSAGARGLQLSVAPIDLAAIVEANFADISLEG</sequence>
<dbReference type="SUPFAM" id="SSF55826">
    <property type="entry name" value="YbaK/ProRS associated domain"/>
    <property type="match status" value="1"/>
</dbReference>